<feature type="transmembrane region" description="Helical" evidence="7">
    <location>
        <begin position="94"/>
        <end position="112"/>
    </location>
</feature>
<keyword evidence="2 7" id="KW-0812">Transmembrane</keyword>
<evidence type="ECO:0000256" key="1">
    <source>
        <dbReference type="ARBA" id="ARBA00004141"/>
    </source>
</evidence>
<evidence type="ECO:0000259" key="8">
    <source>
        <dbReference type="Pfam" id="PF20684"/>
    </source>
</evidence>
<feature type="transmembrane region" description="Helical" evidence="7">
    <location>
        <begin position="124"/>
        <end position="145"/>
    </location>
</feature>
<feature type="compositionally biased region" description="Polar residues" evidence="6">
    <location>
        <begin position="354"/>
        <end position="366"/>
    </location>
</feature>
<comment type="similarity">
    <text evidence="5">Belongs to the SAT4 family.</text>
</comment>
<keyword evidence="3 7" id="KW-1133">Transmembrane helix</keyword>
<evidence type="ECO:0000256" key="4">
    <source>
        <dbReference type="ARBA" id="ARBA00023136"/>
    </source>
</evidence>
<dbReference type="GO" id="GO:0016020">
    <property type="term" value="C:membrane"/>
    <property type="evidence" value="ECO:0007669"/>
    <property type="project" value="UniProtKB-SubCell"/>
</dbReference>
<protein>
    <recommendedName>
        <fullName evidence="8">Rhodopsin domain-containing protein</fullName>
    </recommendedName>
</protein>
<comment type="subcellular location">
    <subcellularLocation>
        <location evidence="1">Membrane</location>
        <topology evidence="1">Multi-pass membrane protein</topology>
    </subcellularLocation>
</comment>
<evidence type="ECO:0000313" key="10">
    <source>
        <dbReference type="Proteomes" id="UP000799424"/>
    </source>
</evidence>
<dbReference type="EMBL" id="MU006230">
    <property type="protein sequence ID" value="KAF2824352.1"/>
    <property type="molecule type" value="Genomic_DNA"/>
</dbReference>
<name>A0A6A6ZTG2_9PLEO</name>
<dbReference type="PANTHER" id="PTHR33048:SF160">
    <property type="entry name" value="SAT4 FAMILY MEMBRANE PROTEIN"/>
    <property type="match status" value="1"/>
</dbReference>
<keyword evidence="10" id="KW-1185">Reference proteome</keyword>
<dbReference type="OrthoDB" id="5283415at2759"/>
<evidence type="ECO:0000256" key="7">
    <source>
        <dbReference type="SAM" id="Phobius"/>
    </source>
</evidence>
<dbReference type="InterPro" id="IPR049326">
    <property type="entry name" value="Rhodopsin_dom_fungi"/>
</dbReference>
<dbReference type="AlphaFoldDB" id="A0A6A6ZTG2"/>
<evidence type="ECO:0000256" key="2">
    <source>
        <dbReference type="ARBA" id="ARBA00022692"/>
    </source>
</evidence>
<gene>
    <name evidence="9" type="ORF">CC86DRAFT_420879</name>
</gene>
<dbReference type="InterPro" id="IPR052337">
    <property type="entry name" value="SAT4-like"/>
</dbReference>
<feature type="transmembrane region" description="Helical" evidence="7">
    <location>
        <begin position="180"/>
        <end position="202"/>
    </location>
</feature>
<reference evidence="9" key="1">
    <citation type="journal article" date="2020" name="Stud. Mycol.">
        <title>101 Dothideomycetes genomes: a test case for predicting lifestyles and emergence of pathogens.</title>
        <authorList>
            <person name="Haridas S."/>
            <person name="Albert R."/>
            <person name="Binder M."/>
            <person name="Bloem J."/>
            <person name="Labutti K."/>
            <person name="Salamov A."/>
            <person name="Andreopoulos B."/>
            <person name="Baker S."/>
            <person name="Barry K."/>
            <person name="Bills G."/>
            <person name="Bluhm B."/>
            <person name="Cannon C."/>
            <person name="Castanera R."/>
            <person name="Culley D."/>
            <person name="Daum C."/>
            <person name="Ezra D."/>
            <person name="Gonzalez J."/>
            <person name="Henrissat B."/>
            <person name="Kuo A."/>
            <person name="Liang C."/>
            <person name="Lipzen A."/>
            <person name="Lutzoni F."/>
            <person name="Magnuson J."/>
            <person name="Mondo S."/>
            <person name="Nolan M."/>
            <person name="Ohm R."/>
            <person name="Pangilinan J."/>
            <person name="Park H.-J."/>
            <person name="Ramirez L."/>
            <person name="Alfaro M."/>
            <person name="Sun H."/>
            <person name="Tritt A."/>
            <person name="Yoshinaga Y."/>
            <person name="Zwiers L.-H."/>
            <person name="Turgeon B."/>
            <person name="Goodwin S."/>
            <person name="Spatafora J."/>
            <person name="Crous P."/>
            <person name="Grigoriev I."/>
        </authorList>
    </citation>
    <scope>NUCLEOTIDE SEQUENCE</scope>
    <source>
        <strain evidence="9">CBS 113818</strain>
    </source>
</reference>
<organism evidence="9 10">
    <name type="scientific">Ophiobolus disseminans</name>
    <dbReference type="NCBI Taxonomy" id="1469910"/>
    <lineage>
        <taxon>Eukaryota</taxon>
        <taxon>Fungi</taxon>
        <taxon>Dikarya</taxon>
        <taxon>Ascomycota</taxon>
        <taxon>Pezizomycotina</taxon>
        <taxon>Dothideomycetes</taxon>
        <taxon>Pleosporomycetidae</taxon>
        <taxon>Pleosporales</taxon>
        <taxon>Pleosporineae</taxon>
        <taxon>Phaeosphaeriaceae</taxon>
        <taxon>Ophiobolus</taxon>
    </lineage>
</organism>
<evidence type="ECO:0000256" key="3">
    <source>
        <dbReference type="ARBA" id="ARBA00022989"/>
    </source>
</evidence>
<feature type="transmembrane region" description="Helical" evidence="7">
    <location>
        <begin position="42"/>
        <end position="62"/>
    </location>
</feature>
<feature type="domain" description="Rhodopsin" evidence="8">
    <location>
        <begin position="26"/>
        <end position="278"/>
    </location>
</feature>
<keyword evidence="4 7" id="KW-0472">Membrane</keyword>
<evidence type="ECO:0000256" key="6">
    <source>
        <dbReference type="SAM" id="MobiDB-lite"/>
    </source>
</evidence>
<dbReference type="PANTHER" id="PTHR33048">
    <property type="entry name" value="PTH11-LIKE INTEGRAL MEMBRANE PROTEIN (AFU_ORTHOLOGUE AFUA_5G11245)"/>
    <property type="match status" value="1"/>
</dbReference>
<dbReference type="Proteomes" id="UP000799424">
    <property type="component" value="Unassembled WGS sequence"/>
</dbReference>
<proteinExistence type="inferred from homology"/>
<sequence length="389" mass="44064">MTESRQEEVLAIVAISAVLATIFIIVRVYSRYLGRNFGWDDYLILASAVFFFGQTLTVWKYILLSGTGYHMYDLPKKPIHEQVTAMKWNFAAQMLYHPLMFSIRASIIMFLFRMKDNRRRIRYSLHAVFWLNIMYAVSTSLGNILQCSPVKYIWEKAAMDSIDGSGNLVKGGTCFDSRRFVLASCALSIFMDLIIIPIPSIMVWNLQMERKTKILVVIVMSLGWIATGVSVGRFIVYYYRFAPTNLDRTWDIGIGISIAEPAVHIMTACAPATKCLFRYLFPWFARSRTVAYYEDGNTAQQTPRMSKFGSRTSRRTFGSFQFGLGRTEVEELNMAGPITNHSAPRSSEAYAVSRPSSIGSQDTMKASSEGKDTIETVEIMPEHCLGQAK</sequence>
<evidence type="ECO:0000256" key="5">
    <source>
        <dbReference type="ARBA" id="ARBA00038359"/>
    </source>
</evidence>
<feature type="transmembrane region" description="Helical" evidence="7">
    <location>
        <begin position="12"/>
        <end position="30"/>
    </location>
</feature>
<accession>A0A6A6ZTG2</accession>
<feature type="transmembrane region" description="Helical" evidence="7">
    <location>
        <begin position="214"/>
        <end position="239"/>
    </location>
</feature>
<dbReference type="Pfam" id="PF20684">
    <property type="entry name" value="Fung_rhodopsin"/>
    <property type="match status" value="1"/>
</dbReference>
<feature type="region of interest" description="Disordered" evidence="6">
    <location>
        <begin position="338"/>
        <end position="372"/>
    </location>
</feature>
<evidence type="ECO:0000313" key="9">
    <source>
        <dbReference type="EMBL" id="KAF2824352.1"/>
    </source>
</evidence>